<proteinExistence type="inferred from homology"/>
<dbReference type="EMBL" id="JBHTNH010000025">
    <property type="protein sequence ID" value="MFD1362314.1"/>
    <property type="molecule type" value="Genomic_DNA"/>
</dbReference>
<keyword evidence="5" id="KW-0804">Transcription</keyword>
<dbReference type="SUPFAM" id="SSF88946">
    <property type="entry name" value="Sigma2 domain of RNA polymerase sigma factors"/>
    <property type="match status" value="1"/>
</dbReference>
<name>A0ABW3ZVP2_9BACI</name>
<evidence type="ECO:0000256" key="2">
    <source>
        <dbReference type="ARBA" id="ARBA00023015"/>
    </source>
</evidence>
<feature type="domain" description="RNA polymerase sigma factor 70 region 4 type 2" evidence="7">
    <location>
        <begin position="135"/>
        <end position="178"/>
    </location>
</feature>
<reference evidence="9" key="1">
    <citation type="journal article" date="2019" name="Int. J. Syst. Evol. Microbiol.">
        <title>The Global Catalogue of Microorganisms (GCM) 10K type strain sequencing project: providing services to taxonomists for standard genome sequencing and annotation.</title>
        <authorList>
            <consortium name="The Broad Institute Genomics Platform"/>
            <consortium name="The Broad Institute Genome Sequencing Center for Infectious Disease"/>
            <person name="Wu L."/>
            <person name="Ma J."/>
        </authorList>
    </citation>
    <scope>NUCLEOTIDE SEQUENCE [LARGE SCALE GENOMIC DNA]</scope>
    <source>
        <strain evidence="9">CCUG 54822</strain>
    </source>
</reference>
<dbReference type="Proteomes" id="UP001597178">
    <property type="component" value="Unassembled WGS sequence"/>
</dbReference>
<dbReference type="SUPFAM" id="SSF88659">
    <property type="entry name" value="Sigma3 and sigma4 domains of RNA polymerase sigma factors"/>
    <property type="match status" value="1"/>
</dbReference>
<organism evidence="8 9">
    <name type="scientific">Lentibacillus salinarum</name>
    <dbReference type="NCBI Taxonomy" id="446820"/>
    <lineage>
        <taxon>Bacteria</taxon>
        <taxon>Bacillati</taxon>
        <taxon>Bacillota</taxon>
        <taxon>Bacilli</taxon>
        <taxon>Bacillales</taxon>
        <taxon>Bacillaceae</taxon>
        <taxon>Lentibacillus</taxon>
    </lineage>
</organism>
<evidence type="ECO:0000256" key="1">
    <source>
        <dbReference type="ARBA" id="ARBA00010641"/>
    </source>
</evidence>
<evidence type="ECO:0000256" key="3">
    <source>
        <dbReference type="ARBA" id="ARBA00023082"/>
    </source>
</evidence>
<dbReference type="InterPro" id="IPR036388">
    <property type="entry name" value="WH-like_DNA-bd_sf"/>
</dbReference>
<gene>
    <name evidence="8" type="ORF">ACFQ4A_11675</name>
</gene>
<dbReference type="PANTHER" id="PTHR43133">
    <property type="entry name" value="RNA POLYMERASE ECF-TYPE SIGMA FACTO"/>
    <property type="match status" value="1"/>
</dbReference>
<evidence type="ECO:0000256" key="4">
    <source>
        <dbReference type="ARBA" id="ARBA00023125"/>
    </source>
</evidence>
<evidence type="ECO:0000259" key="7">
    <source>
        <dbReference type="Pfam" id="PF08281"/>
    </source>
</evidence>
<dbReference type="InterPro" id="IPR013324">
    <property type="entry name" value="RNA_pol_sigma_r3/r4-like"/>
</dbReference>
<keyword evidence="2" id="KW-0805">Transcription regulation</keyword>
<dbReference type="InterPro" id="IPR039425">
    <property type="entry name" value="RNA_pol_sigma-70-like"/>
</dbReference>
<dbReference type="Gene3D" id="1.10.1740.10">
    <property type="match status" value="1"/>
</dbReference>
<accession>A0ABW3ZVP2</accession>
<dbReference type="InterPro" id="IPR013249">
    <property type="entry name" value="RNA_pol_sigma70_r4_t2"/>
</dbReference>
<dbReference type="InterPro" id="IPR014284">
    <property type="entry name" value="RNA_pol_sigma-70_dom"/>
</dbReference>
<comment type="similarity">
    <text evidence="1">Belongs to the sigma-70 factor family. ECF subfamily.</text>
</comment>
<dbReference type="InterPro" id="IPR013325">
    <property type="entry name" value="RNA_pol_sigma_r2"/>
</dbReference>
<sequence length="190" mass="22698">MEKKRVNDTFEDIFNQNKRRIHYHLHQLQMSDPHQVYYQEGLVAMWNAYRKYEPDKGPMATYFNYMIRNRLIDLIRKETGEKEKQTMILQKRRLEQEDGNYYRSGSTANRHSMAQAAEDMGMYRTDVWAEVKGNLSEKQWKWVTYFIIEDMSVQEIAEQEGVSVETVKGWGKAARRKLRGVVAEEKLEFN</sequence>
<dbReference type="RefSeq" id="WP_382400741.1">
    <property type="nucleotide sequence ID" value="NZ_JBHTNH010000025.1"/>
</dbReference>
<dbReference type="PANTHER" id="PTHR43133:SF8">
    <property type="entry name" value="RNA POLYMERASE SIGMA FACTOR HI_1459-RELATED"/>
    <property type="match status" value="1"/>
</dbReference>
<dbReference type="NCBIfam" id="TIGR02937">
    <property type="entry name" value="sigma70-ECF"/>
    <property type="match status" value="1"/>
</dbReference>
<feature type="domain" description="RNA polymerase sigma-70 region 2" evidence="6">
    <location>
        <begin position="14"/>
        <end position="79"/>
    </location>
</feature>
<keyword evidence="3" id="KW-0731">Sigma factor</keyword>
<dbReference type="InterPro" id="IPR007627">
    <property type="entry name" value="RNA_pol_sigma70_r2"/>
</dbReference>
<evidence type="ECO:0000256" key="5">
    <source>
        <dbReference type="ARBA" id="ARBA00023163"/>
    </source>
</evidence>
<keyword evidence="4" id="KW-0238">DNA-binding</keyword>
<evidence type="ECO:0000313" key="8">
    <source>
        <dbReference type="EMBL" id="MFD1362314.1"/>
    </source>
</evidence>
<dbReference type="Pfam" id="PF04542">
    <property type="entry name" value="Sigma70_r2"/>
    <property type="match status" value="1"/>
</dbReference>
<comment type="caution">
    <text evidence="8">The sequence shown here is derived from an EMBL/GenBank/DDBJ whole genome shotgun (WGS) entry which is preliminary data.</text>
</comment>
<keyword evidence="9" id="KW-1185">Reference proteome</keyword>
<dbReference type="Pfam" id="PF08281">
    <property type="entry name" value="Sigma70_r4_2"/>
    <property type="match status" value="1"/>
</dbReference>
<evidence type="ECO:0000259" key="6">
    <source>
        <dbReference type="Pfam" id="PF04542"/>
    </source>
</evidence>
<protein>
    <submittedName>
        <fullName evidence="8">Sigma-70 family RNA polymerase sigma factor</fullName>
    </submittedName>
</protein>
<evidence type="ECO:0000313" key="9">
    <source>
        <dbReference type="Proteomes" id="UP001597178"/>
    </source>
</evidence>
<dbReference type="Gene3D" id="1.10.10.10">
    <property type="entry name" value="Winged helix-like DNA-binding domain superfamily/Winged helix DNA-binding domain"/>
    <property type="match status" value="1"/>
</dbReference>